<organism evidence="8 9">
    <name type="scientific">Candidatus Woesebacteria bacterium RIFCSPHIGHO2_12_FULL_41_24</name>
    <dbReference type="NCBI Taxonomy" id="1802510"/>
    <lineage>
        <taxon>Bacteria</taxon>
        <taxon>Candidatus Woeseibacteriota</taxon>
    </lineage>
</organism>
<dbReference type="InterPro" id="IPR000620">
    <property type="entry name" value="EamA_dom"/>
</dbReference>
<feature type="transmembrane region" description="Helical" evidence="6">
    <location>
        <begin position="273"/>
        <end position="291"/>
    </location>
</feature>
<feature type="transmembrane region" description="Helical" evidence="6">
    <location>
        <begin position="12"/>
        <end position="34"/>
    </location>
</feature>
<feature type="transmembrane region" description="Helical" evidence="6">
    <location>
        <begin position="248"/>
        <end position="267"/>
    </location>
</feature>
<keyword evidence="3 6" id="KW-0812">Transmembrane</keyword>
<dbReference type="InterPro" id="IPR037185">
    <property type="entry name" value="EmrE-like"/>
</dbReference>
<dbReference type="InterPro" id="IPR050638">
    <property type="entry name" value="AA-Vitamin_Transporters"/>
</dbReference>
<keyword evidence="5 6" id="KW-0472">Membrane</keyword>
<proteinExistence type="inferred from homology"/>
<name>A0A1F8APU0_9BACT</name>
<dbReference type="Proteomes" id="UP000178603">
    <property type="component" value="Unassembled WGS sequence"/>
</dbReference>
<feature type="transmembrane region" description="Helical" evidence="6">
    <location>
        <begin position="215"/>
        <end position="236"/>
    </location>
</feature>
<evidence type="ECO:0000256" key="4">
    <source>
        <dbReference type="ARBA" id="ARBA00022989"/>
    </source>
</evidence>
<keyword evidence="4 6" id="KW-1133">Transmembrane helix</keyword>
<evidence type="ECO:0000256" key="5">
    <source>
        <dbReference type="ARBA" id="ARBA00023136"/>
    </source>
</evidence>
<reference evidence="8 9" key="1">
    <citation type="journal article" date="2016" name="Nat. Commun.">
        <title>Thousands of microbial genomes shed light on interconnected biogeochemical processes in an aquifer system.</title>
        <authorList>
            <person name="Anantharaman K."/>
            <person name="Brown C.T."/>
            <person name="Hug L.A."/>
            <person name="Sharon I."/>
            <person name="Castelle C.J."/>
            <person name="Probst A.J."/>
            <person name="Thomas B.C."/>
            <person name="Singh A."/>
            <person name="Wilkins M.J."/>
            <person name="Karaoz U."/>
            <person name="Brodie E.L."/>
            <person name="Williams K.H."/>
            <person name="Hubbard S.S."/>
            <person name="Banfield J.F."/>
        </authorList>
    </citation>
    <scope>NUCLEOTIDE SEQUENCE [LARGE SCALE GENOMIC DNA]</scope>
</reference>
<evidence type="ECO:0000256" key="6">
    <source>
        <dbReference type="SAM" id="Phobius"/>
    </source>
</evidence>
<accession>A0A1F8APU0</accession>
<feature type="transmembrane region" description="Helical" evidence="6">
    <location>
        <begin position="71"/>
        <end position="92"/>
    </location>
</feature>
<dbReference type="AlphaFoldDB" id="A0A1F8APU0"/>
<sequence length="314" mass="34873">MKNKFSKSVNLGYFLVVADMFIYGLFPVFAHKFSYTMNPLLFAGLAMLVGSLPFTVLLAKQKKFNTMYSALYLKPLLMIALLTALGSMAFFSGTRLSSGINTGLIIQIEPVYSVILSAILLHEVIKKDQLFSTIIMVFGAMVVAYKGLSAVNIGDLFLVTVPLFFQLSHVIMKKILVRLKDPNFIIVSRLLYGGLIVTIVALISNPADITQLSSFNNLFNIVIFGLIFRAFDFFLWHQGLARLPLSKASAILPLSVAISFLGSILILKEVPTLNQYLGLMLIGGGMFWLTLQHFRITNVGLVGNFRKLKNENKN</sequence>
<evidence type="ECO:0000259" key="7">
    <source>
        <dbReference type="Pfam" id="PF00892"/>
    </source>
</evidence>
<dbReference type="Gene3D" id="1.10.3730.20">
    <property type="match status" value="1"/>
</dbReference>
<dbReference type="PANTHER" id="PTHR32322:SF2">
    <property type="entry name" value="EAMA DOMAIN-CONTAINING PROTEIN"/>
    <property type="match status" value="1"/>
</dbReference>
<comment type="subcellular location">
    <subcellularLocation>
        <location evidence="1">Membrane</location>
        <topology evidence="1">Multi-pass membrane protein</topology>
    </subcellularLocation>
</comment>
<evidence type="ECO:0000313" key="9">
    <source>
        <dbReference type="Proteomes" id="UP000178603"/>
    </source>
</evidence>
<protein>
    <recommendedName>
        <fullName evidence="7">EamA domain-containing protein</fullName>
    </recommendedName>
</protein>
<dbReference type="GO" id="GO:0016020">
    <property type="term" value="C:membrane"/>
    <property type="evidence" value="ECO:0007669"/>
    <property type="project" value="UniProtKB-SubCell"/>
</dbReference>
<feature type="transmembrane region" description="Helical" evidence="6">
    <location>
        <begin position="104"/>
        <end position="121"/>
    </location>
</feature>
<evidence type="ECO:0000313" key="8">
    <source>
        <dbReference type="EMBL" id="OGM53774.1"/>
    </source>
</evidence>
<gene>
    <name evidence="8" type="ORF">A3E44_05135</name>
</gene>
<feature type="transmembrane region" description="Helical" evidence="6">
    <location>
        <begin position="40"/>
        <end position="59"/>
    </location>
</feature>
<feature type="transmembrane region" description="Helical" evidence="6">
    <location>
        <begin position="184"/>
        <end position="203"/>
    </location>
</feature>
<comment type="similarity">
    <text evidence="2">Belongs to the EamA transporter family.</text>
</comment>
<evidence type="ECO:0000256" key="3">
    <source>
        <dbReference type="ARBA" id="ARBA00022692"/>
    </source>
</evidence>
<dbReference type="PANTHER" id="PTHR32322">
    <property type="entry name" value="INNER MEMBRANE TRANSPORTER"/>
    <property type="match status" value="1"/>
</dbReference>
<comment type="caution">
    <text evidence="8">The sequence shown here is derived from an EMBL/GenBank/DDBJ whole genome shotgun (WGS) entry which is preliminary data.</text>
</comment>
<feature type="domain" description="EamA" evidence="7">
    <location>
        <begin position="153"/>
        <end position="290"/>
    </location>
</feature>
<dbReference type="SUPFAM" id="SSF103481">
    <property type="entry name" value="Multidrug resistance efflux transporter EmrE"/>
    <property type="match status" value="2"/>
</dbReference>
<dbReference type="EMBL" id="MGGW01000020">
    <property type="protein sequence ID" value="OGM53774.1"/>
    <property type="molecule type" value="Genomic_DNA"/>
</dbReference>
<feature type="domain" description="EamA" evidence="7">
    <location>
        <begin position="11"/>
        <end position="144"/>
    </location>
</feature>
<evidence type="ECO:0000256" key="1">
    <source>
        <dbReference type="ARBA" id="ARBA00004141"/>
    </source>
</evidence>
<evidence type="ECO:0000256" key="2">
    <source>
        <dbReference type="ARBA" id="ARBA00007362"/>
    </source>
</evidence>
<dbReference type="Pfam" id="PF00892">
    <property type="entry name" value="EamA"/>
    <property type="match status" value="2"/>
</dbReference>